<keyword evidence="3" id="KW-1185">Reference proteome</keyword>
<feature type="region of interest" description="Disordered" evidence="1">
    <location>
        <begin position="326"/>
        <end position="404"/>
    </location>
</feature>
<evidence type="ECO:0000256" key="1">
    <source>
        <dbReference type="SAM" id="MobiDB-lite"/>
    </source>
</evidence>
<feature type="compositionally biased region" description="Acidic residues" evidence="1">
    <location>
        <begin position="1"/>
        <end position="21"/>
    </location>
</feature>
<feature type="compositionally biased region" description="Polar residues" evidence="1">
    <location>
        <begin position="326"/>
        <end position="335"/>
    </location>
</feature>
<reference evidence="2 3" key="1">
    <citation type="submission" date="2011-02" db="EMBL/GenBank/DDBJ databases">
        <title>The Genome Sequence of Sphaeroforma arctica JP610.</title>
        <authorList>
            <consortium name="The Broad Institute Genome Sequencing Platform"/>
            <person name="Russ C."/>
            <person name="Cuomo C."/>
            <person name="Young S.K."/>
            <person name="Zeng Q."/>
            <person name="Gargeya S."/>
            <person name="Alvarado L."/>
            <person name="Berlin A."/>
            <person name="Chapman S.B."/>
            <person name="Chen Z."/>
            <person name="Freedman E."/>
            <person name="Gellesch M."/>
            <person name="Goldberg J."/>
            <person name="Griggs A."/>
            <person name="Gujja S."/>
            <person name="Heilman E."/>
            <person name="Heiman D."/>
            <person name="Howarth C."/>
            <person name="Mehta T."/>
            <person name="Neiman D."/>
            <person name="Pearson M."/>
            <person name="Roberts A."/>
            <person name="Saif S."/>
            <person name="Shea T."/>
            <person name="Shenoy N."/>
            <person name="Sisk P."/>
            <person name="Stolte C."/>
            <person name="Sykes S."/>
            <person name="White J."/>
            <person name="Yandava C."/>
            <person name="Burger G."/>
            <person name="Gray M.W."/>
            <person name="Holland P.W.H."/>
            <person name="King N."/>
            <person name="Lang F.B.F."/>
            <person name="Roger A.J."/>
            <person name="Ruiz-Trillo I."/>
            <person name="Haas B."/>
            <person name="Nusbaum C."/>
            <person name="Birren B."/>
        </authorList>
    </citation>
    <scope>NUCLEOTIDE SEQUENCE [LARGE SCALE GENOMIC DNA]</scope>
    <source>
        <strain evidence="2 3">JP610</strain>
    </source>
</reference>
<dbReference type="AlphaFoldDB" id="A0A0L0FI98"/>
<feature type="region of interest" description="Disordered" evidence="1">
    <location>
        <begin position="1"/>
        <end position="24"/>
    </location>
</feature>
<name>A0A0L0FI98_9EUKA</name>
<feature type="compositionally biased region" description="Basic and acidic residues" evidence="1">
    <location>
        <begin position="391"/>
        <end position="401"/>
    </location>
</feature>
<accession>A0A0L0FI98</accession>
<feature type="compositionally biased region" description="Basic and acidic residues" evidence="1">
    <location>
        <begin position="147"/>
        <end position="172"/>
    </location>
</feature>
<dbReference type="EMBL" id="KQ243438">
    <property type="protein sequence ID" value="KNC75758.1"/>
    <property type="molecule type" value="Genomic_DNA"/>
</dbReference>
<feature type="compositionally biased region" description="Basic and acidic residues" evidence="1">
    <location>
        <begin position="356"/>
        <end position="368"/>
    </location>
</feature>
<feature type="region of interest" description="Disordered" evidence="1">
    <location>
        <begin position="142"/>
        <end position="181"/>
    </location>
</feature>
<sequence>MEDLDEIDYQSEFEASDDDEIESGREQEAKRIINETLCTRRLLGDSLMAALFSAYLRMRPKQTCANTVEVTKIAKGWVEFVVVIELPSFGADTNDATGERIVYVDASVGIDRHGGEGVAAVSSESNRTRHVMETARNDNGHSILDARPFERGTDHKATDESGIHSEHLREQDSGEGSGQGGWSDFLPTVVHVGDICERWVARELELYTAAADKKILSSLQEASEHMWGWFTDVVALACRMYTLQSTQQSMDKDITNQRPSEHILFRIAKQILRHEEGSARKACTSDVGPLGIFAESSTAPSVSESKAYVQYVYRCFKPRIECAAGASTSQTQSGTPDHEDSRGMCVDSGSSGISTEYERIDNQEEKTGALHSTSAEEYTERRGSESSSVERCLEKDADRPGSDTTASAVVECMAYVRAILAAPSELSLHVTIHFLQTCVNTNRASSGGAIRMQYTTATSAGKAGPDNAPQIVCDEQKTIGIELGEDVSREAVSDTRVPRGNYECRRVQLGEFHSKKQRALVEDTVFVGDMMLESAARCSDATTRGSVVQLVKDMLNEIDADTRTRVFWSGLEGNMGKIEGLTCAATRLNQGSGDNDGGRKDDCDEVETTGLQIATAGIKDKLGGFYLAQWKECILGCGGDKIDNIQTPAVDLLHLTYIQQMCSRVLLLNFKSHVDVFDSEAAANSGERRISDASISATEISYRYESTSILLNLIASFCLAMQKERPIATFTQKQPYDIEKGSRLRLLHTALIKLEEAVQGADNIDLNVNGGKTTDEMHLKSFEYLLLLESVGRTKKHVLSCL</sequence>
<proteinExistence type="predicted"/>
<dbReference type="GeneID" id="25912229"/>
<dbReference type="Proteomes" id="UP000054560">
    <property type="component" value="Unassembled WGS sequence"/>
</dbReference>
<dbReference type="RefSeq" id="XP_014149660.1">
    <property type="nucleotide sequence ID" value="XM_014294185.1"/>
</dbReference>
<protein>
    <submittedName>
        <fullName evidence="2">Uncharacterized protein</fullName>
    </submittedName>
</protein>
<organism evidence="2 3">
    <name type="scientific">Sphaeroforma arctica JP610</name>
    <dbReference type="NCBI Taxonomy" id="667725"/>
    <lineage>
        <taxon>Eukaryota</taxon>
        <taxon>Ichthyosporea</taxon>
        <taxon>Ichthyophonida</taxon>
        <taxon>Sphaeroforma</taxon>
    </lineage>
</organism>
<evidence type="ECO:0000313" key="2">
    <source>
        <dbReference type="EMBL" id="KNC75758.1"/>
    </source>
</evidence>
<gene>
    <name evidence="2" type="ORF">SARC_11725</name>
</gene>
<evidence type="ECO:0000313" key="3">
    <source>
        <dbReference type="Proteomes" id="UP000054560"/>
    </source>
</evidence>